<dbReference type="InterPro" id="IPR008920">
    <property type="entry name" value="TF_FadR/GntR_C"/>
</dbReference>
<reference evidence="5 6" key="1">
    <citation type="submission" date="2018-08" db="EMBL/GenBank/DDBJ databases">
        <title>Recombination of ecologically and evolutionarily significant loci maintains genetic cohesion in the Pseudomonas syringae species complex.</title>
        <authorList>
            <person name="Dillon M."/>
            <person name="Thakur S."/>
            <person name="Almeida R.N.D."/>
            <person name="Weir B.S."/>
            <person name="Guttman D.S."/>
        </authorList>
    </citation>
    <scope>NUCLEOTIDE SEQUENCE [LARGE SCALE GENOMIC DNA]</scope>
    <source>
        <strain evidence="5 6">NCPPB2445</strain>
    </source>
</reference>
<feature type="domain" description="HTH gntR-type" evidence="4">
    <location>
        <begin position="37"/>
        <end position="105"/>
    </location>
</feature>
<gene>
    <name evidence="5" type="ORF">ALQ77_04929</name>
</gene>
<organism evidence="5 6">
    <name type="scientific">Pseudomonas corrugata</name>
    <dbReference type="NCBI Taxonomy" id="47879"/>
    <lineage>
        <taxon>Bacteria</taxon>
        <taxon>Pseudomonadati</taxon>
        <taxon>Pseudomonadota</taxon>
        <taxon>Gammaproteobacteria</taxon>
        <taxon>Pseudomonadales</taxon>
        <taxon>Pseudomonadaceae</taxon>
        <taxon>Pseudomonas</taxon>
    </lineage>
</organism>
<dbReference type="InterPro" id="IPR036388">
    <property type="entry name" value="WH-like_DNA-bd_sf"/>
</dbReference>
<dbReference type="InterPro" id="IPR036390">
    <property type="entry name" value="WH_DNA-bd_sf"/>
</dbReference>
<evidence type="ECO:0000256" key="1">
    <source>
        <dbReference type="ARBA" id="ARBA00023015"/>
    </source>
</evidence>
<dbReference type="PRINTS" id="PR00035">
    <property type="entry name" value="HTHGNTR"/>
</dbReference>
<sequence>MGRRTLLGHDLPGAANSFTTSRSLAGYTRKNMNSISRAVPEVALQGIRKLIADEGFGPGDALPSQRDLALQLGVSRASLREALSSLSALGMISVQPGKGVFVQSSVEVSHGESTAGWPFAAQVSPLDIFQLRYALEGFAAGMAAATLSPDELDVLGDNVEAMRRELKSGDFDAAARLDFEFHRRILQASGNQAMLNILTASAEIFLESQKLPFIRAERAMETWQEHRKILRALSRRASGSAQKAMQEHVRNAALRTGIGFVAPSAS</sequence>
<evidence type="ECO:0000256" key="2">
    <source>
        <dbReference type="ARBA" id="ARBA00023125"/>
    </source>
</evidence>
<dbReference type="InterPro" id="IPR000524">
    <property type="entry name" value="Tscrpt_reg_HTH_GntR"/>
</dbReference>
<keyword evidence="3" id="KW-0804">Transcription</keyword>
<dbReference type="GO" id="GO:0003700">
    <property type="term" value="F:DNA-binding transcription factor activity"/>
    <property type="evidence" value="ECO:0007669"/>
    <property type="project" value="InterPro"/>
</dbReference>
<evidence type="ECO:0000256" key="3">
    <source>
        <dbReference type="ARBA" id="ARBA00023163"/>
    </source>
</evidence>
<dbReference type="InterPro" id="IPR011711">
    <property type="entry name" value="GntR_C"/>
</dbReference>
<dbReference type="GO" id="GO:0003677">
    <property type="term" value="F:DNA binding"/>
    <property type="evidence" value="ECO:0007669"/>
    <property type="project" value="UniProtKB-KW"/>
</dbReference>
<dbReference type="Pfam" id="PF00392">
    <property type="entry name" value="GntR"/>
    <property type="match status" value="1"/>
</dbReference>
<dbReference type="Gene3D" id="1.10.10.10">
    <property type="entry name" value="Winged helix-like DNA-binding domain superfamily/Winged helix DNA-binding domain"/>
    <property type="match status" value="1"/>
</dbReference>
<name>A0A3M3EX81_9PSED</name>
<dbReference type="AlphaFoldDB" id="A0A3M3EX81"/>
<dbReference type="Pfam" id="PF07729">
    <property type="entry name" value="FCD"/>
    <property type="match status" value="1"/>
</dbReference>
<evidence type="ECO:0000313" key="6">
    <source>
        <dbReference type="Proteomes" id="UP000270661"/>
    </source>
</evidence>
<keyword evidence="2" id="KW-0238">DNA-binding</keyword>
<dbReference type="SUPFAM" id="SSF48008">
    <property type="entry name" value="GntR ligand-binding domain-like"/>
    <property type="match status" value="1"/>
</dbReference>
<proteinExistence type="predicted"/>
<dbReference type="PROSITE" id="PS50949">
    <property type="entry name" value="HTH_GNTR"/>
    <property type="match status" value="1"/>
</dbReference>
<evidence type="ECO:0000259" key="4">
    <source>
        <dbReference type="PROSITE" id="PS50949"/>
    </source>
</evidence>
<dbReference type="Proteomes" id="UP000270661">
    <property type="component" value="Unassembled WGS sequence"/>
</dbReference>
<keyword evidence="1" id="KW-0805">Transcription regulation</keyword>
<dbReference type="PANTHER" id="PTHR43537:SF5">
    <property type="entry name" value="UXU OPERON TRANSCRIPTIONAL REGULATOR"/>
    <property type="match status" value="1"/>
</dbReference>
<dbReference type="STRING" id="47879.AXG94_14065"/>
<keyword evidence="6" id="KW-1185">Reference proteome</keyword>
<dbReference type="SUPFAM" id="SSF46785">
    <property type="entry name" value="Winged helix' DNA-binding domain"/>
    <property type="match status" value="1"/>
</dbReference>
<accession>A0A3M3EX81</accession>
<dbReference type="PANTHER" id="PTHR43537">
    <property type="entry name" value="TRANSCRIPTIONAL REGULATOR, GNTR FAMILY"/>
    <property type="match status" value="1"/>
</dbReference>
<dbReference type="SMART" id="SM00345">
    <property type="entry name" value="HTH_GNTR"/>
    <property type="match status" value="1"/>
</dbReference>
<protein>
    <recommendedName>
        <fullName evidence="4">HTH gntR-type domain-containing protein</fullName>
    </recommendedName>
</protein>
<dbReference type="Gene3D" id="1.20.120.530">
    <property type="entry name" value="GntR ligand-binding domain-like"/>
    <property type="match status" value="1"/>
</dbReference>
<dbReference type="SMART" id="SM00895">
    <property type="entry name" value="FCD"/>
    <property type="match status" value="1"/>
</dbReference>
<evidence type="ECO:0000313" key="5">
    <source>
        <dbReference type="EMBL" id="RMM54228.1"/>
    </source>
</evidence>
<dbReference type="EMBL" id="RBOJ01000022">
    <property type="protein sequence ID" value="RMM54228.1"/>
    <property type="molecule type" value="Genomic_DNA"/>
</dbReference>
<comment type="caution">
    <text evidence="5">The sequence shown here is derived from an EMBL/GenBank/DDBJ whole genome shotgun (WGS) entry which is preliminary data.</text>
</comment>
<dbReference type="CDD" id="cd07377">
    <property type="entry name" value="WHTH_GntR"/>
    <property type="match status" value="1"/>
</dbReference>